<keyword evidence="9" id="KW-1185">Reference proteome</keyword>
<evidence type="ECO:0000313" key="9">
    <source>
        <dbReference type="Proteomes" id="UP000462055"/>
    </source>
</evidence>
<dbReference type="Gene3D" id="1.10.630.10">
    <property type="entry name" value="Cytochrome P450"/>
    <property type="match status" value="1"/>
</dbReference>
<keyword evidence="4 7" id="KW-0560">Oxidoreductase</keyword>
<dbReference type="InterPro" id="IPR002397">
    <property type="entry name" value="Cyt_P450_B"/>
</dbReference>
<evidence type="ECO:0000256" key="7">
    <source>
        <dbReference type="RuleBase" id="RU000461"/>
    </source>
</evidence>
<proteinExistence type="inferred from homology"/>
<keyword evidence="6 7" id="KW-0503">Monooxygenase</keyword>
<dbReference type="PROSITE" id="PS00086">
    <property type="entry name" value="CYTOCHROME_P450"/>
    <property type="match status" value="1"/>
</dbReference>
<dbReference type="InterPro" id="IPR001128">
    <property type="entry name" value="Cyt_P450"/>
</dbReference>
<comment type="similarity">
    <text evidence="1 7">Belongs to the cytochrome P450 family.</text>
</comment>
<dbReference type="PRINTS" id="PR00359">
    <property type="entry name" value="BP450"/>
</dbReference>
<evidence type="ECO:0000256" key="3">
    <source>
        <dbReference type="ARBA" id="ARBA00022723"/>
    </source>
</evidence>
<gene>
    <name evidence="8" type="ORF">F8568_024780</name>
</gene>
<accession>A0A6I4MLF0</accession>
<dbReference type="InterPro" id="IPR036396">
    <property type="entry name" value="Cyt_P450_sf"/>
</dbReference>
<keyword evidence="2 7" id="KW-0349">Heme</keyword>
<evidence type="ECO:0000256" key="2">
    <source>
        <dbReference type="ARBA" id="ARBA00022617"/>
    </source>
</evidence>
<dbReference type="GO" id="GO:0016705">
    <property type="term" value="F:oxidoreductase activity, acting on paired donors, with incorporation or reduction of molecular oxygen"/>
    <property type="evidence" value="ECO:0007669"/>
    <property type="project" value="InterPro"/>
</dbReference>
<protein>
    <submittedName>
        <fullName evidence="8">Cytochrome P450</fullName>
    </submittedName>
</protein>
<keyword evidence="5 7" id="KW-0408">Iron</keyword>
<evidence type="ECO:0000256" key="6">
    <source>
        <dbReference type="ARBA" id="ARBA00023033"/>
    </source>
</evidence>
<dbReference type="SUPFAM" id="SSF48264">
    <property type="entry name" value="Cytochrome P450"/>
    <property type="match status" value="1"/>
</dbReference>
<dbReference type="RefSeq" id="WP_151596084.1">
    <property type="nucleotide sequence ID" value="NZ_WBMS02000020.1"/>
</dbReference>
<dbReference type="EMBL" id="WBMS02000020">
    <property type="protein sequence ID" value="MWA03539.1"/>
    <property type="molecule type" value="Genomic_DNA"/>
</dbReference>
<evidence type="ECO:0000256" key="4">
    <source>
        <dbReference type="ARBA" id="ARBA00023002"/>
    </source>
</evidence>
<dbReference type="Proteomes" id="UP000462055">
    <property type="component" value="Unassembled WGS sequence"/>
</dbReference>
<reference evidence="8" key="1">
    <citation type="submission" date="2019-12" db="EMBL/GenBank/DDBJ databases">
        <title>Actinomadura physcomitrii sp. nov., a novel actinomycete isolated from moss [Physcomitrium sphaericum (Ludw) Fuernr].</title>
        <authorList>
            <person name="Zhuang X."/>
        </authorList>
    </citation>
    <scope>NUCLEOTIDE SEQUENCE [LARGE SCALE GENOMIC DNA]</scope>
    <source>
        <strain evidence="8">LD22</strain>
    </source>
</reference>
<dbReference type="FunFam" id="1.10.630.10:FF:000018">
    <property type="entry name" value="Cytochrome P450 monooxygenase"/>
    <property type="match status" value="1"/>
</dbReference>
<dbReference type="Pfam" id="PF00067">
    <property type="entry name" value="p450"/>
    <property type="match status" value="1"/>
</dbReference>
<dbReference type="GO" id="GO:0020037">
    <property type="term" value="F:heme binding"/>
    <property type="evidence" value="ECO:0007669"/>
    <property type="project" value="InterPro"/>
</dbReference>
<dbReference type="PANTHER" id="PTHR46696:SF6">
    <property type="entry name" value="P450, PUTATIVE (EUROFUNG)-RELATED"/>
    <property type="match status" value="1"/>
</dbReference>
<dbReference type="AlphaFoldDB" id="A0A6I4MLF0"/>
<comment type="caution">
    <text evidence="8">The sequence shown here is derived from an EMBL/GenBank/DDBJ whole genome shotgun (WGS) entry which is preliminary data.</text>
</comment>
<evidence type="ECO:0000256" key="5">
    <source>
        <dbReference type="ARBA" id="ARBA00023004"/>
    </source>
</evidence>
<dbReference type="PANTHER" id="PTHR46696">
    <property type="entry name" value="P450, PUTATIVE (EUROFUNG)-RELATED"/>
    <property type="match status" value="1"/>
</dbReference>
<name>A0A6I4MLF0_9ACTN</name>
<dbReference type="InterPro" id="IPR017972">
    <property type="entry name" value="Cyt_P450_CS"/>
</dbReference>
<organism evidence="8 9">
    <name type="scientific">Actinomadura physcomitrii</name>
    <dbReference type="NCBI Taxonomy" id="2650748"/>
    <lineage>
        <taxon>Bacteria</taxon>
        <taxon>Bacillati</taxon>
        <taxon>Actinomycetota</taxon>
        <taxon>Actinomycetes</taxon>
        <taxon>Streptosporangiales</taxon>
        <taxon>Thermomonosporaceae</taxon>
        <taxon>Actinomadura</taxon>
    </lineage>
</organism>
<sequence length="409" mass="44991">MEPSSSAGPITDEWVEKHFDHLSPELARDFHPTLARARSRCPVARSDQHGGFWVVTRYEDVLRIAQDWQIFSSELGITVPNAAGSGSGGQMKILPVGIDPPLQRTFKRLINAHFTPAKIAPWEQPTRALVTRLIDDFIERGECDFMAEFARPLPGLAFFDLTLHAPAGDLEEVNGWATAASLPDAEKARECLMKLAGWIAGLIEGRRKDGPKGDVVDAVLAAEIEGRPITFEEAVGTLQLLVLGGLETTAGVLGAAMLRFCADPELFARLKAKPELIPNAVEEFLRMDGSFICIARTARHDAEIDGHSVKKGESVLMYWASANRDEAEFPDADTFDLDRARNRHVAFGAGPHRCVGSNLARMNLRIALEEIVRRLDDVRLAPEAEIDFHSTFNRAPLSVPITFAPGERS</sequence>
<dbReference type="GO" id="GO:0005506">
    <property type="term" value="F:iron ion binding"/>
    <property type="evidence" value="ECO:0007669"/>
    <property type="project" value="InterPro"/>
</dbReference>
<keyword evidence="3 7" id="KW-0479">Metal-binding</keyword>
<dbReference type="GO" id="GO:0004497">
    <property type="term" value="F:monooxygenase activity"/>
    <property type="evidence" value="ECO:0007669"/>
    <property type="project" value="UniProtKB-KW"/>
</dbReference>
<evidence type="ECO:0000313" key="8">
    <source>
        <dbReference type="EMBL" id="MWA03539.1"/>
    </source>
</evidence>
<evidence type="ECO:0000256" key="1">
    <source>
        <dbReference type="ARBA" id="ARBA00010617"/>
    </source>
</evidence>